<feature type="domain" description="DUF83" evidence="10">
    <location>
        <begin position="6"/>
        <end position="160"/>
    </location>
</feature>
<evidence type="ECO:0000256" key="5">
    <source>
        <dbReference type="ARBA" id="ARBA00023004"/>
    </source>
</evidence>
<dbReference type="STRING" id="33978.A6M13_04055"/>
<reference evidence="11 12" key="1">
    <citation type="submission" date="2016-07" db="EMBL/GenBank/DDBJ databases">
        <title>Caryophanon tenue genome sequencing.</title>
        <authorList>
            <person name="Verma A."/>
            <person name="Pal Y."/>
            <person name="Krishnamurthi S."/>
        </authorList>
    </citation>
    <scope>NUCLEOTIDE SEQUENCE [LARGE SCALE GENOMIC DNA]</scope>
    <source>
        <strain evidence="11 12">DSM 14152</strain>
    </source>
</reference>
<comment type="caution">
    <text evidence="11">The sequence shown here is derived from an EMBL/GenBank/DDBJ whole genome shotgun (WGS) entry which is preliminary data.</text>
</comment>
<dbReference type="InterPro" id="IPR011604">
    <property type="entry name" value="PDDEXK-like_dom_sf"/>
</dbReference>
<comment type="cofactor">
    <cofactor evidence="9">
        <name>Mg(2+)</name>
        <dbReference type="ChEBI" id="CHEBI:18420"/>
    </cofactor>
    <cofactor evidence="9">
        <name>Mn(2+)</name>
        <dbReference type="ChEBI" id="CHEBI:29035"/>
    </cofactor>
    <text evidence="9">Mg(2+) or Mn(2+) required for ssDNA cleavage activity.</text>
</comment>
<keyword evidence="3 9" id="KW-0378">Hydrolase</keyword>
<evidence type="ECO:0000256" key="4">
    <source>
        <dbReference type="ARBA" id="ARBA00022839"/>
    </source>
</evidence>
<evidence type="ECO:0000256" key="8">
    <source>
        <dbReference type="ARBA" id="ARBA00023211"/>
    </source>
</evidence>
<evidence type="ECO:0000256" key="3">
    <source>
        <dbReference type="ARBA" id="ARBA00022801"/>
    </source>
</evidence>
<keyword evidence="6 9" id="KW-0411">Iron-sulfur</keyword>
<evidence type="ECO:0000256" key="9">
    <source>
        <dbReference type="RuleBase" id="RU365022"/>
    </source>
</evidence>
<keyword evidence="2 9" id="KW-0479">Metal-binding</keyword>
<protein>
    <recommendedName>
        <fullName evidence="9">CRISPR-associated exonuclease Cas4</fullName>
        <ecNumber evidence="9">3.1.12.1</ecNumber>
    </recommendedName>
</protein>
<dbReference type="AlphaFoldDB" id="A0A1C0YC87"/>
<dbReference type="EC" id="3.1.12.1" evidence="9"/>
<accession>A0A1C0YC87</accession>
<dbReference type="PANTHER" id="PTHR37168">
    <property type="entry name" value="CRISPR-ASSOCIATED EXONUCLEASE CAS4"/>
    <property type="match status" value="1"/>
</dbReference>
<evidence type="ECO:0000256" key="7">
    <source>
        <dbReference type="ARBA" id="ARBA00023118"/>
    </source>
</evidence>
<dbReference type="Gene3D" id="3.90.320.10">
    <property type="match status" value="1"/>
</dbReference>
<evidence type="ECO:0000313" key="11">
    <source>
        <dbReference type="EMBL" id="OCS84761.1"/>
    </source>
</evidence>
<keyword evidence="12" id="KW-1185">Reference proteome</keyword>
<evidence type="ECO:0000313" key="12">
    <source>
        <dbReference type="Proteomes" id="UP000093199"/>
    </source>
</evidence>
<dbReference type="InterPro" id="IPR022765">
    <property type="entry name" value="Dna2/Cas4_DUF83"/>
</dbReference>
<keyword evidence="7 9" id="KW-0051">Antiviral defense</keyword>
<dbReference type="GO" id="GO:0051536">
    <property type="term" value="F:iron-sulfur cluster binding"/>
    <property type="evidence" value="ECO:0007669"/>
    <property type="project" value="UniProtKB-KW"/>
</dbReference>
<dbReference type="PANTHER" id="PTHR37168:SF1">
    <property type="entry name" value="CRISPR-ASSOCIATED EXONUCLEASE CAS4"/>
    <property type="match status" value="1"/>
</dbReference>
<proteinExistence type="inferred from homology"/>
<evidence type="ECO:0000259" key="10">
    <source>
        <dbReference type="Pfam" id="PF01930"/>
    </source>
</evidence>
<dbReference type="RefSeq" id="WP_066546160.1">
    <property type="nucleotide sequence ID" value="NZ_MASJ01000023.1"/>
</dbReference>
<dbReference type="Proteomes" id="UP000093199">
    <property type="component" value="Unassembled WGS sequence"/>
</dbReference>
<evidence type="ECO:0000256" key="6">
    <source>
        <dbReference type="ARBA" id="ARBA00023014"/>
    </source>
</evidence>
<evidence type="ECO:0000256" key="2">
    <source>
        <dbReference type="ARBA" id="ARBA00022723"/>
    </source>
</evidence>
<sequence length="168" mass="19806">MQSIGGLHIQYYEVCKRKLWLYSKQIGFETEHERVIEGTLLHESSYARKEKELAIDQAVIDVVDGEFIQETKLSSKMQRVDEWQLLYYLYLLKQKGIEKRGKIAYTKEKKVVEVTLTEEKERQLKRKIADINSILTSEFAPKLKKMPYCKNCAYFDFCFITEEDADAT</sequence>
<keyword evidence="1 9" id="KW-0540">Nuclease</keyword>
<gene>
    <name evidence="11" type="ORF">A6M13_04055</name>
</gene>
<name>A0A1C0YC87_9BACL</name>
<dbReference type="NCBIfam" id="TIGR00372">
    <property type="entry name" value="cas4"/>
    <property type="match status" value="1"/>
</dbReference>
<dbReference type="Pfam" id="PF01930">
    <property type="entry name" value="Cas_Cas4"/>
    <property type="match status" value="1"/>
</dbReference>
<dbReference type="GO" id="GO:0051607">
    <property type="term" value="P:defense response to virus"/>
    <property type="evidence" value="ECO:0007669"/>
    <property type="project" value="UniProtKB-KW"/>
</dbReference>
<dbReference type="GO" id="GO:0046872">
    <property type="term" value="F:metal ion binding"/>
    <property type="evidence" value="ECO:0007669"/>
    <property type="project" value="UniProtKB-KW"/>
</dbReference>
<dbReference type="InterPro" id="IPR013343">
    <property type="entry name" value="CRISPR-assoc_prot_Cas4"/>
</dbReference>
<organism evidence="11 12">
    <name type="scientific">Caryophanon tenue</name>
    <dbReference type="NCBI Taxonomy" id="33978"/>
    <lineage>
        <taxon>Bacteria</taxon>
        <taxon>Bacillati</taxon>
        <taxon>Bacillota</taxon>
        <taxon>Bacilli</taxon>
        <taxon>Bacillales</taxon>
        <taxon>Caryophanaceae</taxon>
        <taxon>Caryophanon</taxon>
    </lineage>
</organism>
<keyword evidence="8 9" id="KW-0464">Manganese</keyword>
<evidence type="ECO:0000256" key="1">
    <source>
        <dbReference type="ARBA" id="ARBA00022722"/>
    </source>
</evidence>
<keyword evidence="5 9" id="KW-0408">Iron</keyword>
<comment type="function">
    <text evidence="9">CRISPR (clustered regularly interspaced short palindromic repeat) is an adaptive immune system that provides protection against mobile genetic elements (viruses, transposable elements and conjugative plasmids). CRISPR clusters contain sequences complementary to antecedent mobile elements and target invading nucleic acids. CRISPR clusters are transcribed and processed into CRISPR RNA (crRNA).</text>
</comment>
<dbReference type="EMBL" id="MASJ01000023">
    <property type="protein sequence ID" value="OCS84761.1"/>
    <property type="molecule type" value="Genomic_DNA"/>
</dbReference>
<comment type="similarity">
    <text evidence="9">Belongs to the CRISPR-associated exonuclease Cas4 family.</text>
</comment>
<dbReference type="GO" id="GO:0004527">
    <property type="term" value="F:exonuclease activity"/>
    <property type="evidence" value="ECO:0007669"/>
    <property type="project" value="UniProtKB-KW"/>
</dbReference>
<comment type="cofactor">
    <cofactor evidence="9">
        <name>iron-sulfur cluster</name>
        <dbReference type="ChEBI" id="CHEBI:30408"/>
    </cofactor>
</comment>
<keyword evidence="4 9" id="KW-0269">Exonuclease</keyword>